<evidence type="ECO:0000313" key="1">
    <source>
        <dbReference type="EMBL" id="KUM50565.1"/>
    </source>
</evidence>
<sequence length="37" mass="4086">MDPPLSNQKWILVFEDTKLGILTNCGQIRGSKLPKSG</sequence>
<protein>
    <submittedName>
        <fullName evidence="1">Uncharacterized protein</fullName>
    </submittedName>
</protein>
<keyword evidence="1" id="KW-0496">Mitochondrion</keyword>
<organism evidence="1">
    <name type="scientific">Picea glauca</name>
    <name type="common">White spruce</name>
    <name type="synonym">Pinus glauca</name>
    <dbReference type="NCBI Taxonomy" id="3330"/>
    <lineage>
        <taxon>Eukaryota</taxon>
        <taxon>Viridiplantae</taxon>
        <taxon>Streptophyta</taxon>
        <taxon>Embryophyta</taxon>
        <taxon>Tracheophyta</taxon>
        <taxon>Spermatophyta</taxon>
        <taxon>Pinopsida</taxon>
        <taxon>Pinidae</taxon>
        <taxon>Conifers I</taxon>
        <taxon>Pinales</taxon>
        <taxon>Pinaceae</taxon>
        <taxon>Picea</taxon>
    </lineage>
</organism>
<dbReference type="EMBL" id="LKAM01000001">
    <property type="protein sequence ID" value="KUM50565.1"/>
    <property type="molecule type" value="Genomic_DNA"/>
</dbReference>
<dbReference type="AlphaFoldDB" id="A0A101M4A6"/>
<gene>
    <name evidence="1" type="ORF">ABT39_MTgene409</name>
</gene>
<geneLocation type="mitochondrion" evidence="1"/>
<proteinExistence type="predicted"/>
<comment type="caution">
    <text evidence="1">The sequence shown here is derived from an EMBL/GenBank/DDBJ whole genome shotgun (WGS) entry which is preliminary data.</text>
</comment>
<reference evidence="1" key="1">
    <citation type="journal article" date="2015" name="Genome Biol. Evol.">
        <title>Organellar Genomes of White Spruce (Picea glauca): Assembly and Annotation.</title>
        <authorList>
            <person name="Jackman S.D."/>
            <person name="Warren R.L."/>
            <person name="Gibb E.A."/>
            <person name="Vandervalk B.P."/>
            <person name="Mohamadi H."/>
            <person name="Chu J."/>
            <person name="Raymond A."/>
            <person name="Pleasance S."/>
            <person name="Coope R."/>
            <person name="Wildung M.R."/>
            <person name="Ritland C.E."/>
            <person name="Bousquet J."/>
            <person name="Jones S.J."/>
            <person name="Bohlmann J."/>
            <person name="Birol I."/>
        </authorList>
    </citation>
    <scope>NUCLEOTIDE SEQUENCE [LARGE SCALE GENOMIC DNA]</scope>
    <source>
        <tissue evidence="1">Flushing bud</tissue>
    </source>
</reference>
<accession>A0A101M4A6</accession>
<name>A0A101M4A6_PICGL</name>